<dbReference type="RefSeq" id="WP_103078808.1">
    <property type="nucleotide sequence ID" value="NZ_AZRM01000026.1"/>
</dbReference>
<evidence type="ECO:0000256" key="5">
    <source>
        <dbReference type="RuleBase" id="RU362028"/>
    </source>
</evidence>
<dbReference type="EMBL" id="AZRM01000026">
    <property type="protein sequence ID" value="PNR99982.1"/>
    <property type="molecule type" value="Genomic_DNA"/>
</dbReference>
<evidence type="ECO:0000259" key="6">
    <source>
        <dbReference type="SMART" id="SM00363"/>
    </source>
</evidence>
<gene>
    <name evidence="7" type="ORF">X928_05425</name>
</gene>
<comment type="similarity">
    <text evidence="1 5">Belongs to the pseudouridine synthase RluA family.</text>
</comment>
<dbReference type="InterPro" id="IPR002942">
    <property type="entry name" value="S4_RNA-bd"/>
</dbReference>
<dbReference type="Gene3D" id="3.10.290.10">
    <property type="entry name" value="RNA-binding S4 domain"/>
    <property type="match status" value="1"/>
</dbReference>
<dbReference type="SMART" id="SM00363">
    <property type="entry name" value="S4"/>
    <property type="match status" value="1"/>
</dbReference>
<dbReference type="GO" id="GO:0120159">
    <property type="term" value="F:rRNA pseudouridine synthase activity"/>
    <property type="evidence" value="ECO:0007669"/>
    <property type="project" value="UniProtKB-ARBA"/>
</dbReference>
<organism evidence="7 8">
    <name type="scientific">Petrotoga miotherma DSM 10691</name>
    <dbReference type="NCBI Taxonomy" id="1434326"/>
    <lineage>
        <taxon>Bacteria</taxon>
        <taxon>Thermotogati</taxon>
        <taxon>Thermotogota</taxon>
        <taxon>Thermotogae</taxon>
        <taxon>Petrotogales</taxon>
        <taxon>Petrotogaceae</taxon>
        <taxon>Petrotoga</taxon>
    </lineage>
</organism>
<dbReference type="InterPro" id="IPR006224">
    <property type="entry name" value="PsdUridine_synth_RluA-like_CS"/>
</dbReference>
<protein>
    <recommendedName>
        <fullName evidence="5">Pseudouridine synthase</fullName>
        <ecNumber evidence="5">5.4.99.-</ecNumber>
    </recommendedName>
</protein>
<dbReference type="AlphaFoldDB" id="A0A2K1PB17"/>
<keyword evidence="4" id="KW-0694">RNA-binding</keyword>
<feature type="active site" evidence="3">
    <location>
        <position position="144"/>
    </location>
</feature>
<dbReference type="InterPro" id="IPR036986">
    <property type="entry name" value="S4_RNA-bd_sf"/>
</dbReference>
<dbReference type="GO" id="GO:0003723">
    <property type="term" value="F:RNA binding"/>
    <property type="evidence" value="ECO:0007669"/>
    <property type="project" value="UniProtKB-KW"/>
</dbReference>
<dbReference type="Gene3D" id="3.30.2350.10">
    <property type="entry name" value="Pseudouridine synthase"/>
    <property type="match status" value="1"/>
</dbReference>
<evidence type="ECO:0000313" key="8">
    <source>
        <dbReference type="Proteomes" id="UP000236199"/>
    </source>
</evidence>
<keyword evidence="2 5" id="KW-0413">Isomerase</keyword>
<feature type="domain" description="RNA-binding S4" evidence="6">
    <location>
        <begin position="15"/>
        <end position="84"/>
    </location>
</feature>
<evidence type="ECO:0000256" key="1">
    <source>
        <dbReference type="ARBA" id="ARBA00010876"/>
    </source>
</evidence>
<name>A0A2K1PB17_9BACT</name>
<dbReference type="InterPro" id="IPR006145">
    <property type="entry name" value="PsdUridine_synth_RsuA/RluA"/>
</dbReference>
<dbReference type="CDD" id="cd02869">
    <property type="entry name" value="PseudoU_synth_RluA_like"/>
    <property type="match status" value="1"/>
</dbReference>
<dbReference type="SUPFAM" id="SSF55120">
    <property type="entry name" value="Pseudouridine synthase"/>
    <property type="match status" value="1"/>
</dbReference>
<evidence type="ECO:0000256" key="3">
    <source>
        <dbReference type="PIRSR" id="PIRSR606225-1"/>
    </source>
</evidence>
<keyword evidence="8" id="KW-1185">Reference proteome</keyword>
<comment type="catalytic activity">
    <reaction evidence="5">
        <text>a uridine in RNA = a pseudouridine in RNA</text>
        <dbReference type="Rhea" id="RHEA:48348"/>
        <dbReference type="Rhea" id="RHEA-COMP:12068"/>
        <dbReference type="Rhea" id="RHEA-COMP:12069"/>
        <dbReference type="ChEBI" id="CHEBI:65314"/>
        <dbReference type="ChEBI" id="CHEBI:65315"/>
    </reaction>
</comment>
<dbReference type="OrthoDB" id="9807829at2"/>
<evidence type="ECO:0000256" key="2">
    <source>
        <dbReference type="ARBA" id="ARBA00023235"/>
    </source>
</evidence>
<dbReference type="PROSITE" id="PS01129">
    <property type="entry name" value="PSI_RLU"/>
    <property type="match status" value="1"/>
</dbReference>
<dbReference type="CDD" id="cd00165">
    <property type="entry name" value="S4"/>
    <property type="match status" value="1"/>
</dbReference>
<comment type="caution">
    <text evidence="7">The sequence shown here is derived from an EMBL/GenBank/DDBJ whole genome shotgun (WGS) entry which is preliminary data.</text>
</comment>
<proteinExistence type="inferred from homology"/>
<sequence>MEKRMYKVEKEDEQKRLDVYIVEKMPIEISRNLIQNAITKGQITVNGSQKKPHYKVKQGDEIQIDFHEVVEETKEEEILPENIPLNILYEDEELIVINKPAGLIVHPTPSIKTGTLVNALMYHVKDLDKKMQDATRLGIVHRLDKETSGVLVVAKNAFSHHLLSKEFKERKTMKYYLALIEGTLKEKEGEINLPLGRHPILRHKRAVVYNGREALTEYKVLKEFGDLATLVWIRLKTGRTHQIRVHFKYIGNPVIGDSLYGKNKIAKNLQIPVDRQMLHALKLGFYHPKSNEWMEFLAPLPDDFKNLLITLTNLKGRNS</sequence>
<dbReference type="InterPro" id="IPR050188">
    <property type="entry name" value="RluA_PseudoU_synthase"/>
</dbReference>
<dbReference type="EC" id="5.4.99.-" evidence="5"/>
<dbReference type="Proteomes" id="UP000236199">
    <property type="component" value="Unassembled WGS sequence"/>
</dbReference>
<dbReference type="InterPro" id="IPR020103">
    <property type="entry name" value="PsdUridine_synth_cat_dom_sf"/>
</dbReference>
<dbReference type="InterPro" id="IPR006225">
    <property type="entry name" value="PsdUridine_synth_RluC/D"/>
</dbReference>
<dbReference type="Pfam" id="PF00849">
    <property type="entry name" value="PseudoU_synth_2"/>
    <property type="match status" value="1"/>
</dbReference>
<evidence type="ECO:0000313" key="7">
    <source>
        <dbReference type="EMBL" id="PNR99982.1"/>
    </source>
</evidence>
<reference evidence="7 8" key="1">
    <citation type="submission" date="2013-12" db="EMBL/GenBank/DDBJ databases">
        <title>Comparative genomics of Petrotoga isolates.</title>
        <authorList>
            <person name="Nesbo C.L."/>
            <person name="Charchuk R."/>
            <person name="Chow K."/>
        </authorList>
    </citation>
    <scope>NUCLEOTIDE SEQUENCE [LARGE SCALE GENOMIC DNA]</scope>
    <source>
        <strain evidence="7 8">DSM 10691</strain>
    </source>
</reference>
<dbReference type="PANTHER" id="PTHR21600:SF44">
    <property type="entry name" value="RIBOSOMAL LARGE SUBUNIT PSEUDOURIDINE SYNTHASE D"/>
    <property type="match status" value="1"/>
</dbReference>
<comment type="function">
    <text evidence="5">Responsible for synthesis of pseudouridine from uracil.</text>
</comment>
<dbReference type="GO" id="GO:0000455">
    <property type="term" value="P:enzyme-directed rRNA pseudouridine synthesis"/>
    <property type="evidence" value="ECO:0007669"/>
    <property type="project" value="UniProtKB-ARBA"/>
</dbReference>
<evidence type="ECO:0000256" key="4">
    <source>
        <dbReference type="PROSITE-ProRule" id="PRU00182"/>
    </source>
</evidence>
<dbReference type="Pfam" id="PF01479">
    <property type="entry name" value="S4"/>
    <property type="match status" value="1"/>
</dbReference>
<dbReference type="PROSITE" id="PS50889">
    <property type="entry name" value="S4"/>
    <property type="match status" value="1"/>
</dbReference>
<accession>A0A2K1PB17</accession>
<dbReference type="NCBIfam" id="TIGR00005">
    <property type="entry name" value="rluA_subfam"/>
    <property type="match status" value="1"/>
</dbReference>
<dbReference type="SUPFAM" id="SSF55174">
    <property type="entry name" value="Alpha-L RNA-binding motif"/>
    <property type="match status" value="1"/>
</dbReference>
<dbReference type="PANTHER" id="PTHR21600">
    <property type="entry name" value="MITOCHONDRIAL RNA PSEUDOURIDINE SYNTHASE"/>
    <property type="match status" value="1"/>
</dbReference>